<dbReference type="Gene3D" id="1.25.40.20">
    <property type="entry name" value="Ankyrin repeat-containing domain"/>
    <property type="match status" value="3"/>
</dbReference>
<dbReference type="EMBL" id="BMAV01012583">
    <property type="protein sequence ID" value="GFY59346.1"/>
    <property type="molecule type" value="Genomic_DNA"/>
</dbReference>
<evidence type="ECO:0000256" key="1">
    <source>
        <dbReference type="ARBA" id="ARBA00004175"/>
    </source>
</evidence>
<keyword evidence="9" id="KW-0638">Presynaptic neurotoxin</keyword>
<keyword evidence="11" id="KW-1053">Target membrane</keyword>
<feature type="repeat" description="ANK" evidence="12">
    <location>
        <begin position="524"/>
        <end position="546"/>
    </location>
</feature>
<dbReference type="GO" id="GO:0045944">
    <property type="term" value="P:positive regulation of transcription by RNA polymerase II"/>
    <property type="evidence" value="ECO:0007669"/>
    <property type="project" value="TreeGrafter"/>
</dbReference>
<keyword evidence="11" id="KW-0472">Membrane</keyword>
<feature type="repeat" description="ANK" evidence="12">
    <location>
        <begin position="608"/>
        <end position="640"/>
    </location>
</feature>
<organism evidence="13 14">
    <name type="scientific">Trichonephila inaurata madagascariensis</name>
    <dbReference type="NCBI Taxonomy" id="2747483"/>
    <lineage>
        <taxon>Eukaryota</taxon>
        <taxon>Metazoa</taxon>
        <taxon>Ecdysozoa</taxon>
        <taxon>Arthropoda</taxon>
        <taxon>Chelicerata</taxon>
        <taxon>Arachnida</taxon>
        <taxon>Araneae</taxon>
        <taxon>Araneomorphae</taxon>
        <taxon>Entelegynae</taxon>
        <taxon>Araneoidea</taxon>
        <taxon>Nephilidae</taxon>
        <taxon>Trichonephila</taxon>
        <taxon>Trichonephila inaurata</taxon>
    </lineage>
</organism>
<dbReference type="OrthoDB" id="6436694at2759"/>
<dbReference type="GO" id="GO:0005634">
    <property type="term" value="C:nucleus"/>
    <property type="evidence" value="ECO:0007669"/>
    <property type="project" value="TreeGrafter"/>
</dbReference>
<evidence type="ECO:0000256" key="12">
    <source>
        <dbReference type="PROSITE-ProRule" id="PRU00023"/>
    </source>
</evidence>
<reference evidence="13" key="1">
    <citation type="submission" date="2020-08" db="EMBL/GenBank/DDBJ databases">
        <title>Multicomponent nature underlies the extraordinary mechanical properties of spider dragline silk.</title>
        <authorList>
            <person name="Kono N."/>
            <person name="Nakamura H."/>
            <person name="Mori M."/>
            <person name="Yoshida Y."/>
            <person name="Ohtoshi R."/>
            <person name="Malay A.D."/>
            <person name="Moran D.A.P."/>
            <person name="Tomita M."/>
            <person name="Numata K."/>
            <person name="Arakawa K."/>
        </authorList>
    </citation>
    <scope>NUCLEOTIDE SEQUENCE</scope>
</reference>
<dbReference type="PROSITE" id="PS50297">
    <property type="entry name" value="ANK_REP_REGION"/>
    <property type="match status" value="5"/>
</dbReference>
<keyword evidence="4" id="KW-0964">Secreted</keyword>
<keyword evidence="3" id="KW-0268">Exocytosis</keyword>
<evidence type="ECO:0000256" key="9">
    <source>
        <dbReference type="ARBA" id="ARBA00023028"/>
    </source>
</evidence>
<dbReference type="GO" id="GO:0090729">
    <property type="term" value="F:toxin activity"/>
    <property type="evidence" value="ECO:0007669"/>
    <property type="project" value="UniProtKB-KW"/>
</dbReference>
<dbReference type="SUPFAM" id="SSF48403">
    <property type="entry name" value="Ankyrin repeat"/>
    <property type="match status" value="1"/>
</dbReference>
<dbReference type="PANTHER" id="PTHR24193:SF121">
    <property type="entry name" value="ADA2A-CONTAINING COMPLEX COMPONENT 3, ISOFORM D"/>
    <property type="match status" value="1"/>
</dbReference>
<sequence>MKTYANLGMSVDATQKEGQLAIMRALQVIGEHLKSTLESPKLSDETANKLFFFLPFSTREVITNLRDSLSHGIEDETHFTQTIIKKKSHLFFKNIQTDISKINAAISDAIYGIKINAVYKIMREIRLCKRIEDVNDLFESLIFSFQSLLAEVKKMGLDNVTNGDMDQLDELLSCLNNSMNNQTSYEKGLFDQINCLIQKEKENIFNVRKSFGLNIIQLGRIFSTIQKDNKSEISDIHSLASSFANPITSEEYFMDMIGKLLKQILDSAKSRMKLEMNGQLCCIIWRIVQFMKFHMDNIKWIKELKGTSNRKKVKKVKNANHLFSSILFLREILTNNNLIGETLLKNLSYFESNLELQVATEMLILDTLSLLDDSNTHNTFFLDSEYPLKIGKNLRNHLAHNDALINTLLGKGTTELLLNAEKLITETLPKDDWKTDKIMSCDSFKLANVHATDMSIVDNQRKLFIALEEGDMVKIQECITEGADIYGTDLDRRTCLHCSAKAENIEAIKFVLQQDLDLISKDINNQTALHVAAKFDRLDIVKYLVKTKCMRGEPGVVEILLRNKAHVNINTGLGPTPLHSAAVKGHYELVQLLINHGALIDDKNQNKDMATALHYSVVKGHLKIVQLLVESGADIEIKDFNENTPLLVAAVQGYYEITEFLNAKGADIHSKDVSGATALHIAVSRGHAEIKNLLF</sequence>
<comment type="subcellular location">
    <subcellularLocation>
        <location evidence="2">Secreted</location>
    </subcellularLocation>
    <subcellularLocation>
        <location evidence="1">Target cell membrane</location>
    </subcellularLocation>
</comment>
<feature type="repeat" description="ANK" evidence="12">
    <location>
        <begin position="641"/>
        <end position="673"/>
    </location>
</feature>
<dbReference type="GO" id="GO:0005576">
    <property type="term" value="C:extracellular region"/>
    <property type="evidence" value="ECO:0007669"/>
    <property type="project" value="UniProtKB-SubCell"/>
</dbReference>
<evidence type="ECO:0000256" key="4">
    <source>
        <dbReference type="ARBA" id="ARBA00022525"/>
    </source>
</evidence>
<comment type="caution">
    <text evidence="13">The sequence shown here is derived from an EMBL/GenBank/DDBJ whole genome shotgun (WGS) entry which is preliminary data.</text>
</comment>
<keyword evidence="8" id="KW-0677">Repeat</keyword>
<evidence type="ECO:0000256" key="5">
    <source>
        <dbReference type="ARBA" id="ARBA00022537"/>
    </source>
</evidence>
<evidence type="ECO:0000256" key="3">
    <source>
        <dbReference type="ARBA" id="ARBA00022483"/>
    </source>
</evidence>
<dbReference type="PROSITE" id="PS50088">
    <property type="entry name" value="ANK_REPEAT"/>
    <property type="match status" value="5"/>
</dbReference>
<evidence type="ECO:0000256" key="2">
    <source>
        <dbReference type="ARBA" id="ARBA00004613"/>
    </source>
</evidence>
<dbReference type="InterPro" id="IPR036770">
    <property type="entry name" value="Ankyrin_rpt-contain_sf"/>
</dbReference>
<keyword evidence="7" id="KW-0528">Neurotoxin</keyword>
<dbReference type="Pfam" id="PF12796">
    <property type="entry name" value="Ank_2"/>
    <property type="match status" value="3"/>
</dbReference>
<protein>
    <submittedName>
        <fullName evidence="13">Ankyrin-3</fullName>
    </submittedName>
</protein>
<proteinExistence type="predicted"/>
<accession>A0A8X6XU18</accession>
<dbReference type="PANTHER" id="PTHR24193">
    <property type="entry name" value="ANKYRIN REPEAT PROTEIN"/>
    <property type="match status" value="1"/>
</dbReference>
<keyword evidence="6" id="KW-0800">Toxin</keyword>
<dbReference type="SMART" id="SM00248">
    <property type="entry name" value="ANK"/>
    <property type="match status" value="5"/>
</dbReference>
<dbReference type="AlphaFoldDB" id="A0A8X6XU18"/>
<keyword evidence="10 12" id="KW-0040">ANK repeat</keyword>
<evidence type="ECO:0000256" key="7">
    <source>
        <dbReference type="ARBA" id="ARBA00022699"/>
    </source>
</evidence>
<feature type="repeat" description="ANK" evidence="12">
    <location>
        <begin position="573"/>
        <end position="605"/>
    </location>
</feature>
<evidence type="ECO:0000256" key="6">
    <source>
        <dbReference type="ARBA" id="ARBA00022656"/>
    </source>
</evidence>
<gene>
    <name evidence="13" type="primary">Ank3_1</name>
    <name evidence="13" type="ORF">TNIN_235691</name>
</gene>
<keyword evidence="5" id="KW-1052">Target cell membrane</keyword>
<evidence type="ECO:0000256" key="10">
    <source>
        <dbReference type="ARBA" id="ARBA00023043"/>
    </source>
</evidence>
<dbReference type="InterPro" id="IPR002110">
    <property type="entry name" value="Ankyrin_rpt"/>
</dbReference>
<evidence type="ECO:0000313" key="13">
    <source>
        <dbReference type="EMBL" id="GFY59346.1"/>
    </source>
</evidence>
<dbReference type="GO" id="GO:0044231">
    <property type="term" value="C:host cell presynaptic membrane"/>
    <property type="evidence" value="ECO:0007669"/>
    <property type="project" value="UniProtKB-KW"/>
</dbReference>
<evidence type="ECO:0000313" key="14">
    <source>
        <dbReference type="Proteomes" id="UP000886998"/>
    </source>
</evidence>
<dbReference type="PRINTS" id="PR01415">
    <property type="entry name" value="ANKYRIN"/>
</dbReference>
<evidence type="ECO:0000256" key="11">
    <source>
        <dbReference type="ARBA" id="ARBA00023298"/>
    </source>
</evidence>
<dbReference type="GO" id="GO:0044218">
    <property type="term" value="C:other organism cell membrane"/>
    <property type="evidence" value="ECO:0007669"/>
    <property type="project" value="UniProtKB-KW"/>
</dbReference>
<feature type="repeat" description="ANK" evidence="12">
    <location>
        <begin position="674"/>
        <end position="695"/>
    </location>
</feature>
<keyword evidence="14" id="KW-1185">Reference proteome</keyword>
<evidence type="ECO:0000256" key="8">
    <source>
        <dbReference type="ARBA" id="ARBA00022737"/>
    </source>
</evidence>
<dbReference type="GO" id="GO:0006887">
    <property type="term" value="P:exocytosis"/>
    <property type="evidence" value="ECO:0007669"/>
    <property type="project" value="UniProtKB-KW"/>
</dbReference>
<dbReference type="Proteomes" id="UP000886998">
    <property type="component" value="Unassembled WGS sequence"/>
</dbReference>
<dbReference type="InterPro" id="IPR050663">
    <property type="entry name" value="Ankyrin-SOCS_Box"/>
</dbReference>
<name>A0A8X6XU18_9ARAC</name>
<dbReference type="GO" id="GO:0000976">
    <property type="term" value="F:transcription cis-regulatory region binding"/>
    <property type="evidence" value="ECO:0007669"/>
    <property type="project" value="TreeGrafter"/>
</dbReference>